<keyword evidence="2" id="KW-1185">Reference proteome</keyword>
<dbReference type="Proteomes" id="UP001341840">
    <property type="component" value="Unassembled WGS sequence"/>
</dbReference>
<protein>
    <recommendedName>
        <fullName evidence="3">RNase H type-1 domain-containing protein</fullName>
    </recommendedName>
</protein>
<proteinExistence type="predicted"/>
<accession>A0ABU6VLU5</accession>
<evidence type="ECO:0008006" key="3">
    <source>
        <dbReference type="Google" id="ProtNLM"/>
    </source>
</evidence>
<name>A0ABU6VLU5_9FABA</name>
<dbReference type="EMBL" id="JASCZI010151445">
    <property type="protein sequence ID" value="MED6172893.1"/>
    <property type="molecule type" value="Genomic_DNA"/>
</dbReference>
<evidence type="ECO:0000313" key="2">
    <source>
        <dbReference type="Proteomes" id="UP001341840"/>
    </source>
</evidence>
<reference evidence="1 2" key="1">
    <citation type="journal article" date="2023" name="Plants (Basel)">
        <title>Bridging the Gap: Combining Genomics and Transcriptomics Approaches to Understand Stylosanthes scabra, an Orphan Legume from the Brazilian Caatinga.</title>
        <authorList>
            <person name="Ferreira-Neto J.R.C."/>
            <person name="da Silva M.D."/>
            <person name="Binneck E."/>
            <person name="de Melo N.F."/>
            <person name="da Silva R.H."/>
            <person name="de Melo A.L.T.M."/>
            <person name="Pandolfi V."/>
            <person name="Bustamante F.O."/>
            <person name="Brasileiro-Vidal A.C."/>
            <person name="Benko-Iseppon A.M."/>
        </authorList>
    </citation>
    <scope>NUCLEOTIDE SEQUENCE [LARGE SCALE GENOMIC DNA]</scope>
    <source>
        <tissue evidence="1">Leaves</tissue>
    </source>
</reference>
<gene>
    <name evidence="1" type="ORF">PIB30_054173</name>
</gene>
<comment type="caution">
    <text evidence="1">The sequence shown here is derived from an EMBL/GenBank/DDBJ whole genome shotgun (WGS) entry which is preliminary data.</text>
</comment>
<sequence>MALSLVVAPKRLGGLGIKDGECMNIAVLGKLIWQMNHCQQKLWVRIIHAKYLRHGLHLEQSASSEGLTSTYAGSRCNLGSESLAHCFYFCLKALQLECSGFGETEIMTYLVPQILGMLVSYASLFYWISPSHYFVKLNCANGHFADFGRLIKNSMGEWVTGCYGCLKKTNILRFDHFDLLTKIKDMLLRDWEVTVRLIQRTANNSANHMAKHAASNQNDHIEWIQSWSDFIVILQQEQSVVPT</sequence>
<organism evidence="1 2">
    <name type="scientific">Stylosanthes scabra</name>
    <dbReference type="NCBI Taxonomy" id="79078"/>
    <lineage>
        <taxon>Eukaryota</taxon>
        <taxon>Viridiplantae</taxon>
        <taxon>Streptophyta</taxon>
        <taxon>Embryophyta</taxon>
        <taxon>Tracheophyta</taxon>
        <taxon>Spermatophyta</taxon>
        <taxon>Magnoliopsida</taxon>
        <taxon>eudicotyledons</taxon>
        <taxon>Gunneridae</taxon>
        <taxon>Pentapetalae</taxon>
        <taxon>rosids</taxon>
        <taxon>fabids</taxon>
        <taxon>Fabales</taxon>
        <taxon>Fabaceae</taxon>
        <taxon>Papilionoideae</taxon>
        <taxon>50 kb inversion clade</taxon>
        <taxon>dalbergioids sensu lato</taxon>
        <taxon>Dalbergieae</taxon>
        <taxon>Pterocarpus clade</taxon>
        <taxon>Stylosanthes</taxon>
    </lineage>
</organism>
<evidence type="ECO:0000313" key="1">
    <source>
        <dbReference type="EMBL" id="MED6172893.1"/>
    </source>
</evidence>